<gene>
    <name evidence="1" type="ORF">H1016_02940</name>
</gene>
<dbReference type="AlphaFoldDB" id="A0A832V1N2"/>
<dbReference type="Proteomes" id="UP000646946">
    <property type="component" value="Unassembled WGS sequence"/>
</dbReference>
<comment type="caution">
    <text evidence="1">The sequence shown here is derived from an EMBL/GenBank/DDBJ whole genome shotgun (WGS) entry which is preliminary data.</text>
</comment>
<name>A0A832V1N2_9ARCH</name>
<accession>A0A832V1N2</accession>
<evidence type="ECO:0000313" key="1">
    <source>
        <dbReference type="EMBL" id="HIK00468.1"/>
    </source>
</evidence>
<proteinExistence type="predicted"/>
<keyword evidence="2" id="KW-1185">Reference proteome</keyword>
<protein>
    <submittedName>
        <fullName evidence="1">Uncharacterized protein</fullName>
    </submittedName>
</protein>
<dbReference type="EMBL" id="DVAB01000024">
    <property type="protein sequence ID" value="HIK00468.1"/>
    <property type="molecule type" value="Genomic_DNA"/>
</dbReference>
<evidence type="ECO:0000313" key="2">
    <source>
        <dbReference type="Proteomes" id="UP000646946"/>
    </source>
</evidence>
<reference evidence="1 2" key="1">
    <citation type="journal article" name="Nat. Commun.">
        <title>Undinarchaeota illuminate DPANN phylogeny and the impact of gene transfer on archaeal evolution.</title>
        <authorList>
            <person name="Dombrowski N."/>
            <person name="Williams T.A."/>
            <person name="Sun J."/>
            <person name="Woodcroft B.J."/>
            <person name="Lee J.H."/>
            <person name="Minh B.Q."/>
            <person name="Rinke C."/>
            <person name="Spang A."/>
        </authorList>
    </citation>
    <scope>NUCLEOTIDE SEQUENCE [LARGE SCALE GENOMIC DNA]</scope>
    <source>
        <strain evidence="1">MAG_bin1129</strain>
    </source>
</reference>
<sequence length="298" mass="34251">MPGIFDIFRSGDSKEREQKDLTEIAYIKSKKEVEHEVFDSLTREFRVDEHSGLRQTATLDQPPTAILRYENQAFSLWYRMPLRGESRTTQIVDYALYRGTHRISPRSNPDFVIECRQLETGRSNRVDPRVVKDAIGLSLDTLPGMVILAVNRELSDIARELAGAYGIQILNMSSETAGREILELVTSDRQTTRERLMRMLETNISKIDSLISKRTATPWGKRLAEERKELLKDRVYKELARGKGNVKQLAKRLHAHEDFVLNELYALEKEGLARTVERSMADVKETIWAALSKQKSSR</sequence>
<organism evidence="1 2">
    <name type="scientific">Candidatus Naiadarchaeum limnaeum</name>
    <dbReference type="NCBI Taxonomy" id="2756139"/>
    <lineage>
        <taxon>Archaea</taxon>
        <taxon>Candidatus Undinarchaeota</taxon>
        <taxon>Candidatus Undinarchaeia</taxon>
        <taxon>Candidatus Naiadarchaeales</taxon>
        <taxon>Candidatus Naiadarchaeaceae</taxon>
        <taxon>Candidatus Naiadarchaeum</taxon>
    </lineage>
</organism>